<dbReference type="AlphaFoldDB" id="A0A3D8PZZ5"/>
<sequence>MTKKQQEYKKLLEEQLHWCRERDSILEKIEVKLHEMKKIAEYAREDELTSFEIERLNFQLNELKSEIQSLEKQLKGVVH</sequence>
<evidence type="ECO:0000313" key="1">
    <source>
        <dbReference type="EMBL" id="RDW21372.1"/>
    </source>
</evidence>
<protein>
    <submittedName>
        <fullName evidence="1">Uncharacterized protein</fullName>
    </submittedName>
</protein>
<dbReference type="EMBL" id="PIOC01000003">
    <property type="protein sequence ID" value="RDW21372.1"/>
    <property type="molecule type" value="Genomic_DNA"/>
</dbReference>
<reference evidence="2" key="1">
    <citation type="submission" date="2017-11" db="EMBL/GenBank/DDBJ databases">
        <authorList>
            <person name="Zhu W."/>
        </authorList>
    </citation>
    <scope>NUCLEOTIDE SEQUENCE [LARGE SCALE GENOMIC DNA]</scope>
    <source>
        <strain evidence="2">CAU 1183</strain>
    </source>
</reference>
<gene>
    <name evidence="1" type="ORF">CWR48_02915</name>
</gene>
<name>A0A3D8PZZ5_9BACI</name>
<dbReference type="RefSeq" id="WP_115771543.1">
    <property type="nucleotide sequence ID" value="NZ_PIOC01000003.1"/>
</dbReference>
<comment type="caution">
    <text evidence="1">The sequence shown here is derived from an EMBL/GenBank/DDBJ whole genome shotgun (WGS) entry which is preliminary data.</text>
</comment>
<organism evidence="1 2">
    <name type="scientific">Oceanobacillus arenosus</name>
    <dbReference type="NCBI Taxonomy" id="1229153"/>
    <lineage>
        <taxon>Bacteria</taxon>
        <taxon>Bacillati</taxon>
        <taxon>Bacillota</taxon>
        <taxon>Bacilli</taxon>
        <taxon>Bacillales</taxon>
        <taxon>Bacillaceae</taxon>
        <taxon>Oceanobacillus</taxon>
    </lineage>
</organism>
<dbReference type="OrthoDB" id="2887155at2"/>
<keyword evidence="2" id="KW-1185">Reference proteome</keyword>
<dbReference type="Proteomes" id="UP000257143">
    <property type="component" value="Unassembled WGS sequence"/>
</dbReference>
<evidence type="ECO:0000313" key="2">
    <source>
        <dbReference type="Proteomes" id="UP000257143"/>
    </source>
</evidence>
<proteinExistence type="predicted"/>
<accession>A0A3D8PZZ5</accession>